<dbReference type="PANTHER" id="PTHR33112">
    <property type="entry name" value="DOMAIN PROTEIN, PUTATIVE-RELATED"/>
    <property type="match status" value="1"/>
</dbReference>
<evidence type="ECO:0000313" key="3">
    <source>
        <dbReference type="EMBL" id="KXX77881.1"/>
    </source>
</evidence>
<name>A0A175W355_9PEZI</name>
<protein>
    <submittedName>
        <fullName evidence="3">Heterokaryon incompatibility protein 6, OR allele</fullName>
    </submittedName>
</protein>
<dbReference type="EMBL" id="LCTW02000142">
    <property type="protein sequence ID" value="KXX77881.1"/>
    <property type="molecule type" value="Genomic_DNA"/>
</dbReference>
<dbReference type="InterPro" id="IPR010730">
    <property type="entry name" value="HET"/>
</dbReference>
<accession>A0A175W355</accession>
<dbReference type="Pfam" id="PF06985">
    <property type="entry name" value="HET"/>
    <property type="match status" value="1"/>
</dbReference>
<dbReference type="STRING" id="100816.A0A175W355"/>
<dbReference type="Proteomes" id="UP000078237">
    <property type="component" value="Unassembled WGS sequence"/>
</dbReference>
<sequence>MASGSDSWESDDSAGAHDTTLQRRMRIAAEPLPLRPVPNDVSRPGDHLCDVCSALKLEPRRFVVLPGDPEWRKANQPDSLDIKLGKISDMAQKTWCPLCRLVLTALGGTKGVPTHETDTGEALQAGLCWNTTGPSPDPRAPWHHIPEVRVLRPYVRTESGGFPRSTRLNIFPEITLLANDSPTPSTTYFVRPIRPDTIDFAVVRRWLALCGLHHGKACQKSKALKELKRSHPTLEITNFRCIDTEDNCLVTPPANCRYAALSYVWGVAEVFTTLRRNVKDLETPRAFENPELFGRVPLTIRDAMRVVREIGMRYLWVDSLCIVQDDVPEENTKHIKSMDVVYSAADLVIVAASSLNANAGIPGLDPGSRGFRQPIEEISPGFRLAYKSRWQDGFELTKYNTRGWAYQEFHFATRSLIFVDGRVVFRCEGTDVWEEHLFETPEEIRGSKDFGGGSFDGDDIGETEGIIQTYSQREFSFQTDVYNAFAGVSRQIVVRLDTDFCHGLPTIYFDWFLLWGALTNQTRRALAPSWSWAGWVGSTFPRIWDWYNRSIQRIRKAIRRRTWILWYQRASHNSPDCKLLVRHANSTTPTFHPTKNFYGSRPEPRFEGLGLDCSQVQPTPITLVDQLDAPRYVEDILSYNRGSGFLQFWTVSIILRLAKPVTSGKDVGPKHTRHRLGVVGRSGRELGVLEVQAEWWEANSITALQQESEFIVLCEARDERAKGGRIDNEDGWRYKVMLVDWIGEKGVRSATGSVDGGKMYAERVAVGSVGKGELKESLGSGPVWKEFILG</sequence>
<feature type="domain" description="Heterokaryon incompatibility" evidence="2">
    <location>
        <begin position="258"/>
        <end position="408"/>
    </location>
</feature>
<reference evidence="3 4" key="1">
    <citation type="journal article" date="2016" name="Genome Announc.">
        <title>Genome Sequence of Madurella mycetomatis mm55, Isolated from a Human Mycetoma Case in Sudan.</title>
        <authorList>
            <person name="Smit S."/>
            <person name="Derks M.F."/>
            <person name="Bervoets S."/>
            <person name="Fahal A."/>
            <person name="van Leeuwen W."/>
            <person name="van Belkum A."/>
            <person name="van de Sande W.W."/>
        </authorList>
    </citation>
    <scope>NUCLEOTIDE SEQUENCE [LARGE SCALE GENOMIC DNA]</scope>
    <source>
        <strain evidence="4">mm55</strain>
    </source>
</reference>
<evidence type="ECO:0000313" key="4">
    <source>
        <dbReference type="Proteomes" id="UP000078237"/>
    </source>
</evidence>
<dbReference type="VEuPathDB" id="FungiDB:MMYC01_205771"/>
<proteinExistence type="predicted"/>
<dbReference type="PANTHER" id="PTHR33112:SF12">
    <property type="entry name" value="HETEROKARYON INCOMPATIBILITY DOMAIN-CONTAINING PROTEIN"/>
    <property type="match status" value="1"/>
</dbReference>
<organism evidence="3 4">
    <name type="scientific">Madurella mycetomatis</name>
    <dbReference type="NCBI Taxonomy" id="100816"/>
    <lineage>
        <taxon>Eukaryota</taxon>
        <taxon>Fungi</taxon>
        <taxon>Dikarya</taxon>
        <taxon>Ascomycota</taxon>
        <taxon>Pezizomycotina</taxon>
        <taxon>Sordariomycetes</taxon>
        <taxon>Sordariomycetidae</taxon>
        <taxon>Sordariales</taxon>
        <taxon>Sordariales incertae sedis</taxon>
        <taxon>Madurella</taxon>
    </lineage>
</organism>
<gene>
    <name evidence="3" type="ORF">MMYC01_205771</name>
</gene>
<evidence type="ECO:0000259" key="2">
    <source>
        <dbReference type="Pfam" id="PF06985"/>
    </source>
</evidence>
<keyword evidence="4" id="KW-1185">Reference proteome</keyword>
<dbReference type="AlphaFoldDB" id="A0A175W355"/>
<feature type="region of interest" description="Disordered" evidence="1">
    <location>
        <begin position="1"/>
        <end position="20"/>
    </location>
</feature>
<comment type="caution">
    <text evidence="3">The sequence shown here is derived from an EMBL/GenBank/DDBJ whole genome shotgun (WGS) entry which is preliminary data.</text>
</comment>
<evidence type="ECO:0000256" key="1">
    <source>
        <dbReference type="SAM" id="MobiDB-lite"/>
    </source>
</evidence>
<dbReference type="OrthoDB" id="2958217at2759"/>